<keyword evidence="2" id="KW-1185">Reference proteome</keyword>
<proteinExistence type="predicted"/>
<evidence type="ECO:0000313" key="1">
    <source>
        <dbReference type="EMBL" id="NBJ94330.1"/>
    </source>
</evidence>
<evidence type="ECO:0000313" key="2">
    <source>
        <dbReference type="Proteomes" id="UP001154420"/>
    </source>
</evidence>
<dbReference type="SUPFAM" id="SSF109604">
    <property type="entry name" value="HD-domain/PDEase-like"/>
    <property type="match status" value="1"/>
</dbReference>
<dbReference type="AlphaFoldDB" id="A0A9X5GU01"/>
<reference evidence="1" key="1">
    <citation type="submission" date="2018-09" db="EMBL/GenBank/DDBJ databases">
        <title>Murine metabolic-syndrome-specific gut microbial biobank.</title>
        <authorList>
            <person name="Liu C."/>
        </authorList>
    </citation>
    <scope>NUCLEOTIDE SEQUENCE</scope>
    <source>
        <strain evidence="1">D42-62</strain>
    </source>
</reference>
<gene>
    <name evidence="1" type="ORF">D5281_17505</name>
</gene>
<sequence length="142" mass="16719">MMKHPEVRRMKKYKQHRNADTYSHCRHVTLKSIWMIQRMGIRADMEAVIRGAMLHDFYLYEATAPGISPWRHGWTHPETALGNAERIFYLSPKEKNIIYSHMWPIRITHIPKCREAVIVSLADKMCAVEEALLWSRRKTGTS</sequence>
<accession>A0A9X5GU01</accession>
<organism evidence="1 2">
    <name type="scientific">Parablautia muri</name>
    <dbReference type="NCBI Taxonomy" id="2320879"/>
    <lineage>
        <taxon>Bacteria</taxon>
        <taxon>Bacillati</taxon>
        <taxon>Bacillota</taxon>
        <taxon>Clostridia</taxon>
        <taxon>Lachnospirales</taxon>
        <taxon>Lachnospiraceae</taxon>
        <taxon>Parablautia</taxon>
    </lineage>
</organism>
<dbReference type="EMBL" id="QZDT01000035">
    <property type="protein sequence ID" value="NBJ94330.1"/>
    <property type="molecule type" value="Genomic_DNA"/>
</dbReference>
<dbReference type="OrthoDB" id="360187at2"/>
<dbReference type="Gene3D" id="1.10.3210.10">
    <property type="entry name" value="Hypothetical protein af1432"/>
    <property type="match status" value="1"/>
</dbReference>
<comment type="caution">
    <text evidence="1">The sequence shown here is derived from an EMBL/GenBank/DDBJ whole genome shotgun (WGS) entry which is preliminary data.</text>
</comment>
<name>A0A9X5GU01_9FIRM</name>
<protein>
    <submittedName>
        <fullName evidence="1">HD family phosphohydrolase</fullName>
    </submittedName>
</protein>
<dbReference type="Proteomes" id="UP001154420">
    <property type="component" value="Unassembled WGS sequence"/>
</dbReference>